<feature type="region of interest" description="Disordered" evidence="4">
    <location>
        <begin position="1"/>
        <end position="24"/>
    </location>
</feature>
<accession>A0A0A1FBF9</accession>
<evidence type="ECO:0000256" key="3">
    <source>
        <dbReference type="ARBA" id="ARBA00023219"/>
    </source>
</evidence>
<dbReference type="Pfam" id="PF12236">
    <property type="entry name" value="Head-tail_con"/>
    <property type="match status" value="1"/>
</dbReference>
<evidence type="ECO:0000256" key="1">
    <source>
        <dbReference type="ARBA" id="ARBA00004328"/>
    </source>
</evidence>
<dbReference type="EMBL" id="CP009962">
    <property type="protein sequence ID" value="AIY40172.1"/>
    <property type="molecule type" value="Genomic_DNA"/>
</dbReference>
<evidence type="ECO:0000313" key="6">
    <source>
        <dbReference type="Proteomes" id="UP000030302"/>
    </source>
</evidence>
<dbReference type="InterPro" id="IPR020991">
    <property type="entry name" value="Connector_podovirus"/>
</dbReference>
<sequence length="577" mass="63776">MTTMATSAELKPSQKGAGDNVTPDTMRLREHCDQLLIGLRNDRMSWWTHWREIADYLIPRRYKWLITPNQGNRGSPINQRIIDNTGTIALRVLQAGMMSGITSPGRPWFKMATDNDELNALGPVKLWLDECQKRLARVFAESNFYTSLATIYGDLGAFGTGVMIIYQDYDDIIRCFNTCAGEYFLANDDRQDVSTLGREFVLTVKQVAEQFGLENCSQTIKGAIQTGGAMLTREVKVGHLIERNSDLVPGAPGVKGMEWREIYWEMGTGQNLLLRVRGFHEKPFIAPRWDIVGNDAYGRSPGMDALGDIKMLQVEQKRKAQAIDKHVNPPMIADISLKNEPASMLPGGVTYIAGNLNGVGFKPAYEIAPDFSGLSNDIKDVQGRIKVTFFNDLFMMISQLDTVRTATEIDARKEEKLIQLGPVLERFENEALDPAINCAFNIMLRTGQLPPIPQELSGIHIKIEYISMLAEAQRAASTAGIERLAGFVGNIAAVKPEVLDNLDFDEIIDTYADMLGVTPKAIVPIVKVMQIRAARSQQMQQQQALQNSTAAAQGAQTLSQTDTGGGISALQKMLGNG</sequence>
<evidence type="ECO:0000256" key="4">
    <source>
        <dbReference type="SAM" id="MobiDB-lite"/>
    </source>
</evidence>
<comment type="subcellular location">
    <subcellularLocation>
        <location evidence="1">Virion</location>
    </subcellularLocation>
</comment>
<keyword evidence="3" id="KW-0231">Viral genome packaging</keyword>
<dbReference type="Proteomes" id="UP000030302">
    <property type="component" value="Chromosome"/>
</dbReference>
<dbReference type="HOGENOM" id="CLU_035407_0_0_4"/>
<gene>
    <name evidence="5" type="ORF">LT85_1014</name>
</gene>
<reference evidence="6" key="1">
    <citation type="journal article" date="2014" name="Soil Biol. Biochem.">
        <title>Structure and function of bacterial communities in ageing soils: Insights from the Mendocino ecological staircase.</title>
        <authorList>
            <person name="Uroz S."/>
            <person name="Tech J.J."/>
            <person name="Sawaya N.A."/>
            <person name="Frey-Klett P."/>
            <person name="Leveau J.H.J."/>
        </authorList>
    </citation>
    <scope>NUCLEOTIDE SEQUENCE [LARGE SCALE GENOMIC DNA]</scope>
    <source>
        <strain evidence="6">Cal35</strain>
    </source>
</reference>
<keyword evidence="2" id="KW-1188">Viral release from host cell</keyword>
<name>A0A0A1FBF9_9BURK</name>
<proteinExistence type="predicted"/>
<organism evidence="5 6">
    <name type="scientific">Collimonas arenae</name>
    <dbReference type="NCBI Taxonomy" id="279058"/>
    <lineage>
        <taxon>Bacteria</taxon>
        <taxon>Pseudomonadati</taxon>
        <taxon>Pseudomonadota</taxon>
        <taxon>Betaproteobacteria</taxon>
        <taxon>Burkholderiales</taxon>
        <taxon>Oxalobacteraceae</taxon>
        <taxon>Collimonas</taxon>
    </lineage>
</organism>
<evidence type="ECO:0000313" key="5">
    <source>
        <dbReference type="EMBL" id="AIY40172.1"/>
    </source>
</evidence>
<dbReference type="STRING" id="279058.LT85_1014"/>
<dbReference type="AlphaFoldDB" id="A0A0A1FBF9"/>
<dbReference type="OrthoDB" id="1666403at2"/>
<dbReference type="KEGG" id="care:LT85_1014"/>
<evidence type="ECO:0000256" key="2">
    <source>
        <dbReference type="ARBA" id="ARBA00022612"/>
    </source>
</evidence>
<protein>
    <submittedName>
        <fullName evidence="5">Putative tail protein</fullName>
    </submittedName>
</protein>
<dbReference type="RefSeq" id="WP_081992069.1">
    <property type="nucleotide sequence ID" value="NZ_CP009962.1"/>
</dbReference>
<keyword evidence="6" id="KW-1185">Reference proteome</keyword>